<keyword evidence="2" id="KW-0489">Methyltransferase</keyword>
<organism evidence="2 3">
    <name type="scientific">Hyphobacterium vulgare</name>
    <dbReference type="NCBI Taxonomy" id="1736751"/>
    <lineage>
        <taxon>Bacteria</taxon>
        <taxon>Pseudomonadati</taxon>
        <taxon>Pseudomonadota</taxon>
        <taxon>Alphaproteobacteria</taxon>
        <taxon>Maricaulales</taxon>
        <taxon>Maricaulaceae</taxon>
        <taxon>Hyphobacterium</taxon>
    </lineage>
</organism>
<dbReference type="SMART" id="SM00317">
    <property type="entry name" value="SET"/>
    <property type="match status" value="1"/>
</dbReference>
<dbReference type="InterPro" id="IPR046341">
    <property type="entry name" value="SET_dom_sf"/>
</dbReference>
<dbReference type="GO" id="GO:0008168">
    <property type="term" value="F:methyltransferase activity"/>
    <property type="evidence" value="ECO:0007669"/>
    <property type="project" value="UniProtKB-KW"/>
</dbReference>
<dbReference type="Pfam" id="PF00856">
    <property type="entry name" value="SET"/>
    <property type="match status" value="1"/>
</dbReference>
<dbReference type="Gene3D" id="2.170.270.10">
    <property type="entry name" value="SET domain"/>
    <property type="match status" value="1"/>
</dbReference>
<accession>A0ABV6ZUX2</accession>
<dbReference type="EC" id="2.1.1.-" evidence="2"/>
<feature type="domain" description="SET" evidence="1">
    <location>
        <begin position="4"/>
        <end position="114"/>
    </location>
</feature>
<keyword evidence="2" id="KW-0808">Transferase</keyword>
<proteinExistence type="predicted"/>
<dbReference type="SUPFAM" id="SSF82199">
    <property type="entry name" value="SET domain"/>
    <property type="match status" value="1"/>
</dbReference>
<sequence length="135" mass="14854">MLLVKTYVDSSPIEGVGVFAAEPIAKGAQVWRFEPGLDRLLSEADIADWPEAARDFLGRYAYVNDERPGIFVLDGDHGRFMNHADTPNTDYADPAAGYATRDIAAGEELTCDYGQFYASHDFLPSLTGQFGSRKD</sequence>
<dbReference type="EMBL" id="JBHRSV010000001">
    <property type="protein sequence ID" value="MFC2925247.1"/>
    <property type="molecule type" value="Genomic_DNA"/>
</dbReference>
<dbReference type="InterPro" id="IPR001214">
    <property type="entry name" value="SET_dom"/>
</dbReference>
<evidence type="ECO:0000313" key="2">
    <source>
        <dbReference type="EMBL" id="MFC2925247.1"/>
    </source>
</evidence>
<reference evidence="3" key="1">
    <citation type="journal article" date="2019" name="Int. J. Syst. Evol. Microbiol.">
        <title>The Global Catalogue of Microorganisms (GCM) 10K type strain sequencing project: providing services to taxonomists for standard genome sequencing and annotation.</title>
        <authorList>
            <consortium name="The Broad Institute Genomics Platform"/>
            <consortium name="The Broad Institute Genome Sequencing Center for Infectious Disease"/>
            <person name="Wu L."/>
            <person name="Ma J."/>
        </authorList>
    </citation>
    <scope>NUCLEOTIDE SEQUENCE [LARGE SCALE GENOMIC DNA]</scope>
    <source>
        <strain evidence="3">KCTC 52487</strain>
    </source>
</reference>
<dbReference type="Proteomes" id="UP001595379">
    <property type="component" value="Unassembled WGS sequence"/>
</dbReference>
<keyword evidence="3" id="KW-1185">Reference proteome</keyword>
<evidence type="ECO:0000259" key="1">
    <source>
        <dbReference type="PROSITE" id="PS50280"/>
    </source>
</evidence>
<protein>
    <submittedName>
        <fullName evidence="2">SET domain-containing protein</fullName>
        <ecNumber evidence="2">2.1.1.-</ecNumber>
    </submittedName>
</protein>
<gene>
    <name evidence="2" type="ORF">ACFOOR_03925</name>
</gene>
<comment type="caution">
    <text evidence="2">The sequence shown here is derived from an EMBL/GenBank/DDBJ whole genome shotgun (WGS) entry which is preliminary data.</text>
</comment>
<dbReference type="RefSeq" id="WP_343164124.1">
    <property type="nucleotide sequence ID" value="NZ_JBHRSV010000001.1"/>
</dbReference>
<dbReference type="GO" id="GO:0032259">
    <property type="term" value="P:methylation"/>
    <property type="evidence" value="ECO:0007669"/>
    <property type="project" value="UniProtKB-KW"/>
</dbReference>
<name>A0ABV6ZUX2_9PROT</name>
<dbReference type="PROSITE" id="PS50280">
    <property type="entry name" value="SET"/>
    <property type="match status" value="1"/>
</dbReference>
<evidence type="ECO:0000313" key="3">
    <source>
        <dbReference type="Proteomes" id="UP001595379"/>
    </source>
</evidence>